<dbReference type="PROSITE" id="PS50088">
    <property type="entry name" value="ANK_REPEAT"/>
    <property type="match status" value="9"/>
</dbReference>
<evidence type="ECO:0000256" key="3">
    <source>
        <dbReference type="PROSITE-ProRule" id="PRU00023"/>
    </source>
</evidence>
<dbReference type="PANTHER" id="PTHR24173:SF74">
    <property type="entry name" value="ANKYRIN REPEAT DOMAIN-CONTAINING PROTEIN 16"/>
    <property type="match status" value="1"/>
</dbReference>
<dbReference type="Pfam" id="PF00023">
    <property type="entry name" value="Ank"/>
    <property type="match status" value="2"/>
</dbReference>
<feature type="repeat" description="ANK" evidence="3">
    <location>
        <begin position="331"/>
        <end position="363"/>
    </location>
</feature>
<accession>E4Y4L1</accession>
<feature type="repeat" description="ANK" evidence="3">
    <location>
        <begin position="228"/>
        <end position="260"/>
    </location>
</feature>
<dbReference type="EMBL" id="FN654279">
    <property type="protein sequence ID" value="CBY30609.1"/>
    <property type="molecule type" value="Genomic_DNA"/>
</dbReference>
<proteinExistence type="predicted"/>
<feature type="repeat" description="ANK" evidence="3">
    <location>
        <begin position="21"/>
        <end position="53"/>
    </location>
</feature>
<dbReference type="Pfam" id="PF12796">
    <property type="entry name" value="Ank_2"/>
    <property type="match status" value="4"/>
</dbReference>
<dbReference type="SMART" id="SM00248">
    <property type="entry name" value="ANK"/>
    <property type="match status" value="15"/>
</dbReference>
<dbReference type="InterPro" id="IPR036770">
    <property type="entry name" value="Ankyrin_rpt-contain_sf"/>
</dbReference>
<evidence type="ECO:0000313" key="4">
    <source>
        <dbReference type="EMBL" id="CBY30609.1"/>
    </source>
</evidence>
<gene>
    <name evidence="4" type="ORF">GSOID_T00018486001</name>
</gene>
<name>E4Y4L1_OIKDI</name>
<dbReference type="PROSITE" id="PS50297">
    <property type="entry name" value="ANK_REP_REGION"/>
    <property type="match status" value="8"/>
</dbReference>
<feature type="repeat" description="ANK" evidence="3">
    <location>
        <begin position="438"/>
        <end position="470"/>
    </location>
</feature>
<feature type="repeat" description="ANK" evidence="3">
    <location>
        <begin position="298"/>
        <end position="330"/>
    </location>
</feature>
<evidence type="ECO:0000256" key="2">
    <source>
        <dbReference type="ARBA" id="ARBA00023043"/>
    </source>
</evidence>
<organism evidence="4">
    <name type="scientific">Oikopleura dioica</name>
    <name type="common">Tunicate</name>
    <dbReference type="NCBI Taxonomy" id="34765"/>
    <lineage>
        <taxon>Eukaryota</taxon>
        <taxon>Metazoa</taxon>
        <taxon>Chordata</taxon>
        <taxon>Tunicata</taxon>
        <taxon>Appendicularia</taxon>
        <taxon>Copelata</taxon>
        <taxon>Oikopleuridae</taxon>
        <taxon>Oikopleura</taxon>
    </lineage>
</organism>
<feature type="repeat" description="ANK" evidence="3">
    <location>
        <begin position="471"/>
        <end position="503"/>
    </location>
</feature>
<dbReference type="SUPFAM" id="SSF48403">
    <property type="entry name" value="Ankyrin repeat"/>
    <property type="match status" value="2"/>
</dbReference>
<dbReference type="InterPro" id="IPR002110">
    <property type="entry name" value="Ankyrin_rpt"/>
</dbReference>
<reference evidence="4" key="1">
    <citation type="journal article" date="2010" name="Science">
        <title>Plasticity of animal genome architecture unmasked by rapid evolution of a pelagic tunicate.</title>
        <authorList>
            <person name="Denoeud F."/>
            <person name="Henriet S."/>
            <person name="Mungpakdee S."/>
            <person name="Aury J.M."/>
            <person name="Da Silva C."/>
            <person name="Brinkmann H."/>
            <person name="Mikhaleva J."/>
            <person name="Olsen L.C."/>
            <person name="Jubin C."/>
            <person name="Canestro C."/>
            <person name="Bouquet J.M."/>
            <person name="Danks G."/>
            <person name="Poulain J."/>
            <person name="Campsteijn C."/>
            <person name="Adamski M."/>
            <person name="Cross I."/>
            <person name="Yadetie F."/>
            <person name="Muffato M."/>
            <person name="Louis A."/>
            <person name="Butcher S."/>
            <person name="Tsagkogeorga G."/>
            <person name="Konrad A."/>
            <person name="Singh S."/>
            <person name="Jensen M.F."/>
            <person name="Cong E.H."/>
            <person name="Eikeseth-Otteraa H."/>
            <person name="Noel B."/>
            <person name="Anthouard V."/>
            <person name="Porcel B.M."/>
            <person name="Kachouri-Lafond R."/>
            <person name="Nishino A."/>
            <person name="Ugolini M."/>
            <person name="Chourrout P."/>
            <person name="Nishida H."/>
            <person name="Aasland R."/>
            <person name="Huzurbazar S."/>
            <person name="Westhof E."/>
            <person name="Delsuc F."/>
            <person name="Lehrach H."/>
            <person name="Reinhardt R."/>
            <person name="Weissenbach J."/>
            <person name="Roy S.W."/>
            <person name="Artiguenave F."/>
            <person name="Postlethwait J.H."/>
            <person name="Manak J.R."/>
            <person name="Thompson E.M."/>
            <person name="Jaillon O."/>
            <person name="Du Pasquier L."/>
            <person name="Boudinot P."/>
            <person name="Liberles D.A."/>
            <person name="Volff J.N."/>
            <person name="Philippe H."/>
            <person name="Lenhard B."/>
            <person name="Roest Crollius H."/>
            <person name="Wincker P."/>
            <person name="Chourrout D."/>
        </authorList>
    </citation>
    <scope>NUCLEOTIDE SEQUENCE [LARGE SCALE GENOMIC DNA]</scope>
</reference>
<dbReference type="Proteomes" id="UP000011014">
    <property type="component" value="Unassembled WGS sequence"/>
</dbReference>
<keyword evidence="1" id="KW-0677">Repeat</keyword>
<keyword evidence="2 3" id="KW-0040">ANK repeat</keyword>
<feature type="repeat" description="ANK" evidence="3">
    <location>
        <begin position="195"/>
        <end position="227"/>
    </location>
</feature>
<protein>
    <submittedName>
        <fullName evidence="4">Uncharacterized protein</fullName>
    </submittedName>
</protein>
<dbReference type="Gene3D" id="1.25.40.20">
    <property type="entry name" value="Ankyrin repeat-containing domain"/>
    <property type="match status" value="5"/>
</dbReference>
<feature type="repeat" description="ANK" evidence="3">
    <location>
        <begin position="261"/>
        <end position="297"/>
    </location>
</feature>
<evidence type="ECO:0000256" key="1">
    <source>
        <dbReference type="ARBA" id="ARBA00022737"/>
    </source>
</evidence>
<dbReference type="AlphaFoldDB" id="E4Y4L1"/>
<dbReference type="PANTHER" id="PTHR24173">
    <property type="entry name" value="ANKYRIN REPEAT CONTAINING"/>
    <property type="match status" value="1"/>
</dbReference>
<feature type="repeat" description="ANK" evidence="3">
    <location>
        <begin position="124"/>
        <end position="156"/>
    </location>
</feature>
<sequence length="557" mass="60015">MPLKESLLKENSALMDSPDYFGRTPLMYCVLADRLNTAKCLLRLGAQVSSVDNVGRSAAHIAAHKGSIKFLQLLAAKNCQFSLPDKEGQTPLHLATNRRITDGSCVKYILKAMSSDYIDVQNHQGQSALHCASYFANVEAVRLLLKASANPDIGDAKGKTPLHFCAGNTQSDAVLTSEVLLEKGSSSLIDWQDHEGRTALHVAVKAANKYVASLLIEKRCHVNLADNLSRTALHWAAQLGRADFIQELINGNVDVHAQDCNGATALHYAAAAGDTSNHQTSIQLLLKHGVNVDVKDETGATPLMWAASRGADFAIEKLIQSGGEIQAVDNDGNSALHAAAAHGKSLSVNALISRGADTQATNHDGQTALFGALQSGSLSTVKNLADNASPEELFHQDDFESTALHFAAEAGHADVIEYIARLANAKNMLRLEISDSSGQEQTLHVASEHGKANSMAALLEWGADVDAQDENGYTPLHLAARNNHVAAMRLLLQYHAFINSMTFSIERETPLDMAFEADHQDAIAILISLDAMVGEDVKHLAANKIQRAWRRYSESQG</sequence>